<reference evidence="2" key="1">
    <citation type="journal article" date="2022" name="bioRxiv">
        <title>Sequencing and chromosome-scale assembly of the giantPleurodeles waltlgenome.</title>
        <authorList>
            <person name="Brown T."/>
            <person name="Elewa A."/>
            <person name="Iarovenko S."/>
            <person name="Subramanian E."/>
            <person name="Araus A.J."/>
            <person name="Petzold A."/>
            <person name="Susuki M."/>
            <person name="Suzuki K.-i.T."/>
            <person name="Hayashi T."/>
            <person name="Toyoda A."/>
            <person name="Oliveira C."/>
            <person name="Osipova E."/>
            <person name="Leigh N.D."/>
            <person name="Simon A."/>
            <person name="Yun M.H."/>
        </authorList>
    </citation>
    <scope>NUCLEOTIDE SEQUENCE</scope>
    <source>
        <strain evidence="2">20211129_DDA</strain>
        <tissue evidence="2">Liver</tissue>
    </source>
</reference>
<dbReference type="AlphaFoldDB" id="A0AAV7QL81"/>
<organism evidence="2 3">
    <name type="scientific">Pleurodeles waltl</name>
    <name type="common">Iberian ribbed newt</name>
    <dbReference type="NCBI Taxonomy" id="8319"/>
    <lineage>
        <taxon>Eukaryota</taxon>
        <taxon>Metazoa</taxon>
        <taxon>Chordata</taxon>
        <taxon>Craniata</taxon>
        <taxon>Vertebrata</taxon>
        <taxon>Euteleostomi</taxon>
        <taxon>Amphibia</taxon>
        <taxon>Batrachia</taxon>
        <taxon>Caudata</taxon>
        <taxon>Salamandroidea</taxon>
        <taxon>Salamandridae</taxon>
        <taxon>Pleurodelinae</taxon>
        <taxon>Pleurodeles</taxon>
    </lineage>
</organism>
<name>A0AAV7QL81_PLEWA</name>
<keyword evidence="3" id="KW-1185">Reference proteome</keyword>
<comment type="caution">
    <text evidence="2">The sequence shown here is derived from an EMBL/GenBank/DDBJ whole genome shotgun (WGS) entry which is preliminary data.</text>
</comment>
<feature type="region of interest" description="Disordered" evidence="1">
    <location>
        <begin position="1"/>
        <end position="37"/>
    </location>
</feature>
<accession>A0AAV7QL81</accession>
<dbReference type="Proteomes" id="UP001066276">
    <property type="component" value="Chromosome 6"/>
</dbReference>
<proteinExistence type="predicted"/>
<feature type="compositionally biased region" description="Basic and acidic residues" evidence="1">
    <location>
        <begin position="17"/>
        <end position="28"/>
    </location>
</feature>
<sequence length="101" mass="11454">MCGEDRSPILGPQPRRRREDRARSEKGPRRASGAVKWTTAPAAARADGIAGPCDMTVFSITCNIMKKVPAHEMRTMHVISEFLDIINAFKSIEEWYSWDYI</sequence>
<gene>
    <name evidence="2" type="ORF">NDU88_007630</name>
</gene>
<evidence type="ECO:0000313" key="2">
    <source>
        <dbReference type="EMBL" id="KAJ1141297.1"/>
    </source>
</evidence>
<protein>
    <submittedName>
        <fullName evidence="2">Uncharacterized protein</fullName>
    </submittedName>
</protein>
<dbReference type="EMBL" id="JANPWB010000010">
    <property type="protein sequence ID" value="KAJ1141297.1"/>
    <property type="molecule type" value="Genomic_DNA"/>
</dbReference>
<evidence type="ECO:0000256" key="1">
    <source>
        <dbReference type="SAM" id="MobiDB-lite"/>
    </source>
</evidence>
<evidence type="ECO:0000313" key="3">
    <source>
        <dbReference type="Proteomes" id="UP001066276"/>
    </source>
</evidence>